<protein>
    <submittedName>
        <fullName evidence="1">Uncharacterized protein</fullName>
    </submittedName>
</protein>
<dbReference type="EMBL" id="LR031875">
    <property type="protein sequence ID" value="VDD33617.1"/>
    <property type="molecule type" value="Genomic_DNA"/>
</dbReference>
<dbReference type="AlphaFoldDB" id="A0A3P6DQ73"/>
<gene>
    <name evidence="1" type="ORF">BOLC9T58940H</name>
</gene>
<sequence>MSELRGAYAGSVAPVADYNGLPALESDFNGMRLYPPTTRRPPGRPKKQRFFSRGEKIMKCIRRRTACSRCKGLGHNKATCKEPI</sequence>
<organism evidence="1">
    <name type="scientific">Brassica oleracea</name>
    <name type="common">Wild cabbage</name>
    <dbReference type="NCBI Taxonomy" id="3712"/>
    <lineage>
        <taxon>Eukaryota</taxon>
        <taxon>Viridiplantae</taxon>
        <taxon>Streptophyta</taxon>
        <taxon>Embryophyta</taxon>
        <taxon>Tracheophyta</taxon>
        <taxon>Spermatophyta</taxon>
        <taxon>Magnoliopsida</taxon>
        <taxon>eudicotyledons</taxon>
        <taxon>Gunneridae</taxon>
        <taxon>Pentapetalae</taxon>
        <taxon>rosids</taxon>
        <taxon>malvids</taxon>
        <taxon>Brassicales</taxon>
        <taxon>Brassicaceae</taxon>
        <taxon>Brassiceae</taxon>
        <taxon>Brassica</taxon>
    </lineage>
</organism>
<proteinExistence type="predicted"/>
<evidence type="ECO:0000313" key="1">
    <source>
        <dbReference type="EMBL" id="VDD33617.1"/>
    </source>
</evidence>
<reference evidence="1" key="1">
    <citation type="submission" date="2018-11" db="EMBL/GenBank/DDBJ databases">
        <authorList>
            <consortium name="Genoscope - CEA"/>
            <person name="William W."/>
        </authorList>
    </citation>
    <scope>NUCLEOTIDE SEQUENCE</scope>
</reference>
<name>A0A3P6DQ73_BRAOL</name>
<accession>A0A3P6DQ73</accession>